<dbReference type="EnsemblMetazoa" id="ISCW020334-RA">
    <property type="protein sequence ID" value="ISCW020334-PA"/>
    <property type="gene ID" value="ISCW020334"/>
</dbReference>
<evidence type="ECO:0000256" key="2">
    <source>
        <dbReference type="ARBA" id="ARBA00023002"/>
    </source>
</evidence>
<dbReference type="PaxDb" id="6945-B7Q3A3"/>
<dbReference type="Proteomes" id="UP000001555">
    <property type="component" value="Unassembled WGS sequence"/>
</dbReference>
<dbReference type="Pfam" id="PF00106">
    <property type="entry name" value="adh_short"/>
    <property type="match status" value="1"/>
</dbReference>
<keyword evidence="6" id="KW-1267">Proteomics identification</keyword>
<keyword evidence="5" id="KW-1185">Reference proteome</keyword>
<proteinExistence type="evidence at protein level"/>
<dbReference type="EC" id="1.1.1.159" evidence="3"/>
<name>B7Q3A3_IXOSC</name>
<evidence type="ECO:0000313" key="4">
    <source>
        <dbReference type="EnsemblMetazoa" id="ISCW020334-PA"/>
    </source>
</evidence>
<gene>
    <name evidence="3" type="ORF">IscW_ISCW020334</name>
</gene>
<reference evidence="3 5" key="1">
    <citation type="submission" date="2008-03" db="EMBL/GenBank/DDBJ databases">
        <title>Annotation of Ixodes scapularis.</title>
        <authorList>
            <consortium name="Ixodes scapularis Genome Project Consortium"/>
            <person name="Caler E."/>
            <person name="Hannick L.I."/>
            <person name="Bidwell S."/>
            <person name="Joardar V."/>
            <person name="Thiagarajan M."/>
            <person name="Amedeo P."/>
            <person name="Galinsky K.J."/>
            <person name="Schobel S."/>
            <person name="Inman J."/>
            <person name="Hostetler J."/>
            <person name="Miller J."/>
            <person name="Hammond M."/>
            <person name="Megy K."/>
            <person name="Lawson D."/>
            <person name="Kodira C."/>
            <person name="Sutton G."/>
            <person name="Meyer J."/>
            <person name="Hill C.A."/>
            <person name="Birren B."/>
            <person name="Nene V."/>
            <person name="Collins F."/>
            <person name="Alarcon-Chaidez F."/>
            <person name="Wikel S."/>
            <person name="Strausberg R."/>
        </authorList>
    </citation>
    <scope>NUCLEOTIDE SEQUENCE [LARGE SCALE GENOMIC DNA]</scope>
    <source>
        <strain evidence="5">Wikel</strain>
        <strain evidence="3">Wikel colony</strain>
    </source>
</reference>
<dbReference type="InterPro" id="IPR036291">
    <property type="entry name" value="NAD(P)-bd_dom_sf"/>
</dbReference>
<comment type="similarity">
    <text evidence="1">Belongs to the short-chain dehydrogenases/reductases (SDR) family.</text>
</comment>
<dbReference type="VEuPathDB" id="VectorBase:ISCP_012534"/>
<keyword evidence="2 3" id="KW-0560">Oxidoreductase</keyword>
<dbReference type="FunFam" id="3.40.50.720:FF:001521">
    <property type="entry name" value="Hydroxysteroid (17-beta) dehydrogenase 14"/>
    <property type="match status" value="1"/>
</dbReference>
<evidence type="ECO:0000313" key="3">
    <source>
        <dbReference type="EMBL" id="EEC13325.1"/>
    </source>
</evidence>
<dbReference type="VEuPathDB" id="VectorBase:ISCW020334"/>
<evidence type="ECO:0000313" key="5">
    <source>
        <dbReference type="Proteomes" id="UP000001555"/>
    </source>
</evidence>
<dbReference type="PANTHER" id="PTHR24322:SF736">
    <property type="entry name" value="RETINOL DEHYDROGENASE 10"/>
    <property type="match status" value="1"/>
</dbReference>
<dbReference type="EMBL" id="DS848374">
    <property type="protein sequence ID" value="EEC13325.1"/>
    <property type="molecule type" value="Genomic_DNA"/>
</dbReference>
<evidence type="ECO:0000256" key="1">
    <source>
        <dbReference type="ARBA" id="ARBA00006484"/>
    </source>
</evidence>
<dbReference type="SUPFAM" id="SSF51735">
    <property type="entry name" value="NAD(P)-binding Rossmann-fold domains"/>
    <property type="match status" value="1"/>
</dbReference>
<dbReference type="EMBL" id="ABJB010095242">
    <property type="status" value="NOT_ANNOTATED_CDS"/>
    <property type="molecule type" value="Genomic_DNA"/>
</dbReference>
<evidence type="ECO:0007829" key="6">
    <source>
        <dbReference type="PeptideAtlas" id="B7Q3A3"/>
    </source>
</evidence>
<accession>B7Q3A3</accession>
<dbReference type="InParanoid" id="B7Q3A3"/>
<dbReference type="VEuPathDB" id="VectorBase:ISCI020334"/>
<organism>
    <name type="scientific">Ixodes scapularis</name>
    <name type="common">Black-legged tick</name>
    <name type="synonym">Deer tick</name>
    <dbReference type="NCBI Taxonomy" id="6945"/>
    <lineage>
        <taxon>Eukaryota</taxon>
        <taxon>Metazoa</taxon>
        <taxon>Ecdysozoa</taxon>
        <taxon>Arthropoda</taxon>
        <taxon>Chelicerata</taxon>
        <taxon>Arachnida</taxon>
        <taxon>Acari</taxon>
        <taxon>Parasitiformes</taxon>
        <taxon>Ixodida</taxon>
        <taxon>Ixodoidea</taxon>
        <taxon>Ixodidae</taxon>
        <taxon>Ixodinae</taxon>
        <taxon>Ixodes</taxon>
    </lineage>
</organism>
<dbReference type="STRING" id="6945.B7Q3A3"/>
<protein>
    <submittedName>
        <fullName evidence="3 4">Short-chain dehydrogenase, putative</fullName>
        <ecNumber evidence="3">1.1.1.159</ecNumber>
    </submittedName>
</protein>
<reference evidence="4" key="2">
    <citation type="submission" date="2020-05" db="UniProtKB">
        <authorList>
            <consortium name="EnsemblMetazoa"/>
        </authorList>
    </citation>
    <scope>IDENTIFICATION</scope>
    <source>
        <strain evidence="4">wikel</strain>
    </source>
</reference>
<dbReference type="PANTHER" id="PTHR24322">
    <property type="entry name" value="PKSB"/>
    <property type="match status" value="1"/>
</dbReference>
<dbReference type="OrthoDB" id="5840532at2759"/>
<dbReference type="Gene3D" id="3.40.50.720">
    <property type="entry name" value="NAD(P)-binding Rossmann-like Domain"/>
    <property type="match status" value="1"/>
</dbReference>
<dbReference type="HOGENOM" id="CLU_2485855_0_0_1"/>
<dbReference type="EMBL" id="ABJB010064530">
    <property type="status" value="NOT_ANNOTATED_CDS"/>
    <property type="molecule type" value="Genomic_DNA"/>
</dbReference>
<dbReference type="AlphaFoldDB" id="B7Q3A3"/>
<dbReference type="EMBL" id="ABJB010057673">
    <property type="status" value="NOT_ANNOTATED_CDS"/>
    <property type="molecule type" value="Genomic_DNA"/>
</dbReference>
<sequence>MNSVAYAVYTENNDSVCEELRQLGHTAHAFQCDVTSEEQVEAVGNRVLGAVGRVDVLVNNAGVAMSKGLLALKHSQIRPAILRGFSV</sequence>
<dbReference type="GO" id="GO:0008709">
    <property type="term" value="F:cholate 7-alpha-dehydrogenase (NAD+) activity"/>
    <property type="evidence" value="ECO:0007669"/>
    <property type="project" value="UniProtKB-EC"/>
</dbReference>
<dbReference type="InterPro" id="IPR002347">
    <property type="entry name" value="SDR_fam"/>
</dbReference>